<evidence type="ECO:0000313" key="3">
    <source>
        <dbReference type="Proteomes" id="UP001189429"/>
    </source>
</evidence>
<proteinExistence type="predicted"/>
<protein>
    <submittedName>
        <fullName evidence="2">Uncharacterized protein</fullName>
    </submittedName>
</protein>
<evidence type="ECO:0000313" key="2">
    <source>
        <dbReference type="EMBL" id="CAK0906822.1"/>
    </source>
</evidence>
<feature type="compositionally biased region" description="Pro residues" evidence="1">
    <location>
        <begin position="157"/>
        <end position="168"/>
    </location>
</feature>
<evidence type="ECO:0000256" key="1">
    <source>
        <dbReference type="SAM" id="MobiDB-lite"/>
    </source>
</evidence>
<dbReference type="Proteomes" id="UP001189429">
    <property type="component" value="Unassembled WGS sequence"/>
</dbReference>
<reference evidence="2" key="1">
    <citation type="submission" date="2023-10" db="EMBL/GenBank/DDBJ databases">
        <authorList>
            <person name="Chen Y."/>
            <person name="Shah S."/>
            <person name="Dougan E. K."/>
            <person name="Thang M."/>
            <person name="Chan C."/>
        </authorList>
    </citation>
    <scope>NUCLEOTIDE SEQUENCE [LARGE SCALE GENOMIC DNA]</scope>
</reference>
<dbReference type="EMBL" id="CAUYUJ010021749">
    <property type="protein sequence ID" value="CAK0906822.1"/>
    <property type="molecule type" value="Genomic_DNA"/>
</dbReference>
<name>A0ABN9Y2Y5_9DINO</name>
<accession>A0ABN9Y2Y5</accession>
<gene>
    <name evidence="2" type="ORF">PCOR1329_LOCUS82011</name>
</gene>
<comment type="caution">
    <text evidence="2">The sequence shown here is derived from an EMBL/GenBank/DDBJ whole genome shotgun (WGS) entry which is preliminary data.</text>
</comment>
<feature type="compositionally biased region" description="Basic residues" evidence="1">
    <location>
        <begin position="136"/>
        <end position="154"/>
    </location>
</feature>
<feature type="region of interest" description="Disordered" evidence="1">
    <location>
        <begin position="97"/>
        <end position="193"/>
    </location>
</feature>
<keyword evidence="3" id="KW-1185">Reference proteome</keyword>
<organism evidence="2 3">
    <name type="scientific">Prorocentrum cordatum</name>
    <dbReference type="NCBI Taxonomy" id="2364126"/>
    <lineage>
        <taxon>Eukaryota</taxon>
        <taxon>Sar</taxon>
        <taxon>Alveolata</taxon>
        <taxon>Dinophyceae</taxon>
        <taxon>Prorocentrales</taxon>
        <taxon>Prorocentraceae</taxon>
        <taxon>Prorocentrum</taxon>
    </lineage>
</organism>
<sequence>MPDDKSERTVGVSDMPKTIKGYQWFEALSGSRIKIEGVSLLGNNKGATRYAALVVCGSRDQAKDFVKKVKDKNEGPRAKLLSDDKSVEEFRADMVKNKGWSSDAPDGDKAINANTGLDMRGDSSGFTHGFNPYKRSPSRRPSRRRSPSRSRGSRRPQPQPLLRPPPRPRASAKHGGALSSGTATRRVRASVQDLRWMRPVRRGPAGRRAGLAALL</sequence>